<sequence>MTTDWRQDTVLDLELIETRRVLGKDFYFSLINKFDQDTPKNLTLLNDLYQKKDWLQLAEEAHRIKGIAANLGASKLADLCYLIQIANNEALRSQIPQYLNQLPNLITQSITQLRAVTATF</sequence>
<comment type="caution">
    <text evidence="4">The sequence shown here is derived from an EMBL/GenBank/DDBJ whole genome shotgun (WGS) entry which is preliminary data.</text>
</comment>
<evidence type="ECO:0000259" key="3">
    <source>
        <dbReference type="PROSITE" id="PS50894"/>
    </source>
</evidence>
<dbReference type="EMBL" id="MFNE01000016">
    <property type="protein sequence ID" value="OGG96313.1"/>
    <property type="molecule type" value="Genomic_DNA"/>
</dbReference>
<keyword evidence="2" id="KW-0597">Phosphoprotein</keyword>
<dbReference type="GO" id="GO:0000160">
    <property type="term" value="P:phosphorelay signal transduction system"/>
    <property type="evidence" value="ECO:0007669"/>
    <property type="project" value="UniProtKB-KW"/>
</dbReference>
<dbReference type="Gene3D" id="1.20.120.160">
    <property type="entry name" value="HPT domain"/>
    <property type="match status" value="1"/>
</dbReference>
<dbReference type="SMART" id="SM00073">
    <property type="entry name" value="HPT"/>
    <property type="match status" value="1"/>
</dbReference>
<name>A0A1F6GDX8_9PROT</name>
<organism evidence="4 5">
    <name type="scientific">Candidatus Lambdaproteobacteria bacterium RIFOXYD2_FULL_50_16</name>
    <dbReference type="NCBI Taxonomy" id="1817772"/>
    <lineage>
        <taxon>Bacteria</taxon>
        <taxon>Pseudomonadati</taxon>
        <taxon>Pseudomonadota</taxon>
        <taxon>Candidatus Lambdaproteobacteria</taxon>
    </lineage>
</organism>
<dbReference type="Proteomes" id="UP000178449">
    <property type="component" value="Unassembled WGS sequence"/>
</dbReference>
<proteinExistence type="predicted"/>
<protein>
    <recommendedName>
        <fullName evidence="3">HPt domain-containing protein</fullName>
    </recommendedName>
</protein>
<dbReference type="InterPro" id="IPR036641">
    <property type="entry name" value="HPT_dom_sf"/>
</dbReference>
<dbReference type="Pfam" id="PF01627">
    <property type="entry name" value="Hpt"/>
    <property type="match status" value="1"/>
</dbReference>
<dbReference type="AlphaFoldDB" id="A0A1F6GDX8"/>
<evidence type="ECO:0000256" key="2">
    <source>
        <dbReference type="PROSITE-ProRule" id="PRU00110"/>
    </source>
</evidence>
<evidence type="ECO:0000256" key="1">
    <source>
        <dbReference type="ARBA" id="ARBA00023012"/>
    </source>
</evidence>
<dbReference type="InterPro" id="IPR008207">
    <property type="entry name" value="Sig_transdc_His_kin_Hpt_dom"/>
</dbReference>
<reference evidence="4 5" key="1">
    <citation type="journal article" date="2016" name="Nat. Commun.">
        <title>Thousands of microbial genomes shed light on interconnected biogeochemical processes in an aquifer system.</title>
        <authorList>
            <person name="Anantharaman K."/>
            <person name="Brown C.T."/>
            <person name="Hug L.A."/>
            <person name="Sharon I."/>
            <person name="Castelle C.J."/>
            <person name="Probst A.J."/>
            <person name="Thomas B.C."/>
            <person name="Singh A."/>
            <person name="Wilkins M.J."/>
            <person name="Karaoz U."/>
            <person name="Brodie E.L."/>
            <person name="Williams K.H."/>
            <person name="Hubbard S.S."/>
            <person name="Banfield J.F."/>
        </authorList>
    </citation>
    <scope>NUCLEOTIDE SEQUENCE [LARGE SCALE GENOMIC DNA]</scope>
</reference>
<dbReference type="GO" id="GO:0004672">
    <property type="term" value="F:protein kinase activity"/>
    <property type="evidence" value="ECO:0007669"/>
    <property type="project" value="UniProtKB-ARBA"/>
</dbReference>
<evidence type="ECO:0000313" key="4">
    <source>
        <dbReference type="EMBL" id="OGG96313.1"/>
    </source>
</evidence>
<dbReference type="PROSITE" id="PS50894">
    <property type="entry name" value="HPT"/>
    <property type="match status" value="1"/>
</dbReference>
<feature type="modified residue" description="Phosphohistidine" evidence="2">
    <location>
        <position position="62"/>
    </location>
</feature>
<keyword evidence="1" id="KW-0902">Two-component regulatory system</keyword>
<dbReference type="SUPFAM" id="SSF47226">
    <property type="entry name" value="Histidine-containing phosphotransfer domain, HPT domain"/>
    <property type="match status" value="1"/>
</dbReference>
<evidence type="ECO:0000313" key="5">
    <source>
        <dbReference type="Proteomes" id="UP000178449"/>
    </source>
</evidence>
<dbReference type="STRING" id="1817772.A2527_02370"/>
<gene>
    <name evidence="4" type="ORF">A2527_02370</name>
</gene>
<feature type="domain" description="HPt" evidence="3">
    <location>
        <begin position="23"/>
        <end position="120"/>
    </location>
</feature>
<accession>A0A1F6GDX8</accession>